<evidence type="ECO:0000313" key="2">
    <source>
        <dbReference type="EMBL" id="SDT34656.1"/>
    </source>
</evidence>
<dbReference type="InterPro" id="IPR018647">
    <property type="entry name" value="SLFN_3-like_DNA/RNA_helicase"/>
</dbReference>
<dbReference type="STRING" id="546871.SAMN04488543_3865"/>
<sequence length="618" mass="68110">MPLFRGSVAHLRSQIENGSLVPTLSEQYRHRMGRSAPPAEIRSWERSLAVLASDLVEAGLPGVEVLVEYQLPLTSKRADVILCGRHPGSGTAQFVVVELKQWSRAHLVDHADDLCVLDGMGTRLHPVEQVRRYCTHLRDFVAALDDEGQAGIAGVAYLHNATDLDLNDLWAYPQDQQGRMYTGQRRAKFLRYLQQHLAPTSGAEAADLLLGSAIRPSKQLLTLAAEEVQRREQFVLLDEQQVAYSLVMRSVEQSYRANSKEVIIVSGGPGSGKSVIALSLMGELSRRGRTVLHATGSSAFTQTLRRVAGARAPRVKSMFKYFNQFVDAERNSLDVLICDEAHRIRETSANRYTPASLRSGRPQVAELIDAARVPVFLLDEHQVVRPGEIGTIDDIRDAAEAAGLRTQVIELDAQFRCGGSRAYEEWVLRLLGLEPGGPVPWEGDEHFSLSSTTGPSTMELRLRALLDEGYGARMAAGYCWPWSDPIPGGGLKPDVRIGDWQKPWNNKKDTSHAGAPGTPYWASDAAGFEQVGCVYTAQGFEYDYAGVIIGPDLVWRSDHWVAQPQHSHDSQVKRGDSAQFDQAVRNTYKVLLTRGMLGATVYSTDAETQALLESLISA</sequence>
<name>A0A1H1ZN52_9ACTN</name>
<evidence type="ECO:0000313" key="3">
    <source>
        <dbReference type="Proteomes" id="UP000199092"/>
    </source>
</evidence>
<dbReference type="AlphaFoldDB" id="A0A1H1ZN52"/>
<dbReference type="InterPro" id="IPR027417">
    <property type="entry name" value="P-loop_NTPase"/>
</dbReference>
<proteinExistence type="predicted"/>
<organism evidence="2 3">
    <name type="scientific">Friedmanniella luteola</name>
    <dbReference type="NCBI Taxonomy" id="546871"/>
    <lineage>
        <taxon>Bacteria</taxon>
        <taxon>Bacillati</taxon>
        <taxon>Actinomycetota</taxon>
        <taxon>Actinomycetes</taxon>
        <taxon>Propionibacteriales</taxon>
        <taxon>Nocardioidaceae</taxon>
        <taxon>Friedmanniella</taxon>
    </lineage>
</organism>
<dbReference type="SMART" id="SM00382">
    <property type="entry name" value="AAA"/>
    <property type="match status" value="1"/>
</dbReference>
<evidence type="ECO:0000259" key="1">
    <source>
        <dbReference type="SMART" id="SM00382"/>
    </source>
</evidence>
<dbReference type="Gene3D" id="3.40.50.300">
    <property type="entry name" value="P-loop containing nucleotide triphosphate hydrolases"/>
    <property type="match status" value="1"/>
</dbReference>
<protein>
    <recommendedName>
        <fullName evidence="1">AAA+ ATPase domain-containing protein</fullName>
    </recommendedName>
</protein>
<dbReference type="CDD" id="cd00009">
    <property type="entry name" value="AAA"/>
    <property type="match status" value="1"/>
</dbReference>
<accession>A0A1H1ZN52</accession>
<dbReference type="EMBL" id="LT629749">
    <property type="protein sequence ID" value="SDT34656.1"/>
    <property type="molecule type" value="Genomic_DNA"/>
</dbReference>
<dbReference type="SUPFAM" id="SSF52540">
    <property type="entry name" value="P-loop containing nucleoside triphosphate hydrolases"/>
    <property type="match status" value="1"/>
</dbReference>
<feature type="domain" description="AAA+ ATPase" evidence="1">
    <location>
        <begin position="259"/>
        <end position="388"/>
    </location>
</feature>
<gene>
    <name evidence="2" type="ORF">SAMN04488543_3865</name>
</gene>
<dbReference type="Proteomes" id="UP000199092">
    <property type="component" value="Chromosome I"/>
</dbReference>
<keyword evidence="3" id="KW-1185">Reference proteome</keyword>
<dbReference type="InterPro" id="IPR003593">
    <property type="entry name" value="AAA+_ATPase"/>
</dbReference>
<reference evidence="2 3" key="1">
    <citation type="submission" date="2016-10" db="EMBL/GenBank/DDBJ databases">
        <authorList>
            <person name="de Groot N.N."/>
        </authorList>
    </citation>
    <scope>NUCLEOTIDE SEQUENCE [LARGE SCALE GENOMIC DNA]</scope>
    <source>
        <strain evidence="2 3">DSM 21741</strain>
    </source>
</reference>
<dbReference type="Pfam" id="PF09848">
    <property type="entry name" value="SLFN-g3_helicase"/>
    <property type="match status" value="1"/>
</dbReference>